<keyword evidence="1" id="KW-0812">Transmembrane</keyword>
<keyword evidence="1" id="KW-0472">Membrane</keyword>
<dbReference type="RefSeq" id="WP_189003086.1">
    <property type="nucleotide sequence ID" value="NZ_BMOD01000008.1"/>
</dbReference>
<name>A0ABQ2D0V9_9DEIO</name>
<evidence type="ECO:0000256" key="1">
    <source>
        <dbReference type="SAM" id="Phobius"/>
    </source>
</evidence>
<comment type="caution">
    <text evidence="2">The sequence shown here is derived from an EMBL/GenBank/DDBJ whole genome shotgun (WGS) entry which is preliminary data.</text>
</comment>
<evidence type="ECO:0000313" key="2">
    <source>
        <dbReference type="EMBL" id="GGJ38454.1"/>
    </source>
</evidence>
<dbReference type="Proteomes" id="UP000632222">
    <property type="component" value="Unassembled WGS sequence"/>
</dbReference>
<evidence type="ECO:0000313" key="3">
    <source>
        <dbReference type="Proteomes" id="UP000632222"/>
    </source>
</evidence>
<protein>
    <submittedName>
        <fullName evidence="2">Uncharacterized protein</fullName>
    </submittedName>
</protein>
<sequence length="45" mass="5051">MLITALVFAIICAIVLSLMVMGVYSLLEKIFEHLDAHPPTHHHQP</sequence>
<reference evidence="3" key="1">
    <citation type="journal article" date="2019" name="Int. J. Syst. Evol. Microbiol.">
        <title>The Global Catalogue of Microorganisms (GCM) 10K type strain sequencing project: providing services to taxonomists for standard genome sequencing and annotation.</title>
        <authorList>
            <consortium name="The Broad Institute Genomics Platform"/>
            <consortium name="The Broad Institute Genome Sequencing Center for Infectious Disease"/>
            <person name="Wu L."/>
            <person name="Ma J."/>
        </authorList>
    </citation>
    <scope>NUCLEOTIDE SEQUENCE [LARGE SCALE GENOMIC DNA]</scope>
    <source>
        <strain evidence="3">JCM 14370</strain>
    </source>
</reference>
<organism evidence="2 3">
    <name type="scientific">Deinococcus roseus</name>
    <dbReference type="NCBI Taxonomy" id="392414"/>
    <lineage>
        <taxon>Bacteria</taxon>
        <taxon>Thermotogati</taxon>
        <taxon>Deinococcota</taxon>
        <taxon>Deinococci</taxon>
        <taxon>Deinococcales</taxon>
        <taxon>Deinococcaceae</taxon>
        <taxon>Deinococcus</taxon>
    </lineage>
</organism>
<proteinExistence type="predicted"/>
<feature type="transmembrane region" description="Helical" evidence="1">
    <location>
        <begin position="6"/>
        <end position="27"/>
    </location>
</feature>
<keyword evidence="1" id="KW-1133">Transmembrane helix</keyword>
<accession>A0ABQ2D0V9</accession>
<gene>
    <name evidence="2" type="ORF">GCM10008938_25730</name>
</gene>
<keyword evidence="3" id="KW-1185">Reference proteome</keyword>
<dbReference type="EMBL" id="BMOD01000008">
    <property type="protein sequence ID" value="GGJ38454.1"/>
    <property type="molecule type" value="Genomic_DNA"/>
</dbReference>